<dbReference type="GO" id="GO:0005829">
    <property type="term" value="C:cytosol"/>
    <property type="evidence" value="ECO:0007669"/>
    <property type="project" value="TreeGrafter"/>
</dbReference>
<dbReference type="InterPro" id="IPR001789">
    <property type="entry name" value="Sig_transdc_resp-reg_receiver"/>
</dbReference>
<dbReference type="Pfam" id="PF00486">
    <property type="entry name" value="Trans_reg_C"/>
    <property type="match status" value="1"/>
</dbReference>
<keyword evidence="1 3" id="KW-0238">DNA-binding</keyword>
<dbReference type="Gene3D" id="3.40.50.2300">
    <property type="match status" value="1"/>
</dbReference>
<dbReference type="InterPro" id="IPR039420">
    <property type="entry name" value="WalR-like"/>
</dbReference>
<dbReference type="InterPro" id="IPR001867">
    <property type="entry name" value="OmpR/PhoB-type_DNA-bd"/>
</dbReference>
<evidence type="ECO:0000259" key="5">
    <source>
        <dbReference type="PROSITE" id="PS51755"/>
    </source>
</evidence>
<evidence type="ECO:0000256" key="2">
    <source>
        <dbReference type="PROSITE-ProRule" id="PRU00169"/>
    </source>
</evidence>
<dbReference type="PANTHER" id="PTHR48111">
    <property type="entry name" value="REGULATOR OF RPOS"/>
    <property type="match status" value="1"/>
</dbReference>
<keyword evidence="2" id="KW-0597">Phosphoprotein</keyword>
<dbReference type="PROSITE" id="PS50110">
    <property type="entry name" value="RESPONSE_REGULATORY"/>
    <property type="match status" value="1"/>
</dbReference>
<evidence type="ECO:0000256" key="3">
    <source>
        <dbReference type="PROSITE-ProRule" id="PRU01091"/>
    </source>
</evidence>
<dbReference type="SUPFAM" id="SSF52172">
    <property type="entry name" value="CheY-like"/>
    <property type="match status" value="1"/>
</dbReference>
<proteinExistence type="predicted"/>
<sequence>MDYALLHSKRILLVDDEPELLALVSDILTDAGFGEIFTAANAKDALERFDEVNPELAILDVMLPDGDGFSLMRQVRKSSDIPVIFLTAKDEPIDRISGLGLGADDYIPKPFLPQELLLRVYAVLRRSYPAVEPKVQLDYCVIDFDRAEVVREDGSVSLTAKEFALLEILSRNQGKVVTTDAICNALWGGDAFGYENPLNAHIRRVREKIERDPSHPVSLITCKGLGYKLMVCR</sequence>
<dbReference type="EMBL" id="SSTJ01000004">
    <property type="protein sequence ID" value="THG37600.1"/>
    <property type="molecule type" value="Genomic_DNA"/>
</dbReference>
<dbReference type="PROSITE" id="PS51755">
    <property type="entry name" value="OMPR_PHOB"/>
    <property type="match status" value="1"/>
</dbReference>
<dbReference type="GO" id="GO:0032993">
    <property type="term" value="C:protein-DNA complex"/>
    <property type="evidence" value="ECO:0007669"/>
    <property type="project" value="TreeGrafter"/>
</dbReference>
<dbReference type="Gene3D" id="1.10.10.10">
    <property type="entry name" value="Winged helix-like DNA-binding domain superfamily/Winged helix DNA-binding domain"/>
    <property type="match status" value="1"/>
</dbReference>
<reference evidence="6 7" key="1">
    <citation type="submission" date="2019-04" db="EMBL/GenBank/DDBJ databases">
        <title>Microbes associate with the intestines of laboratory mice.</title>
        <authorList>
            <person name="Navarre W."/>
            <person name="Wong E."/>
            <person name="Huang K.C."/>
            <person name="Tropini C."/>
            <person name="Ng K."/>
            <person name="Yu B."/>
        </authorList>
    </citation>
    <scope>NUCLEOTIDE SEQUENCE [LARGE SCALE GENOMIC DNA]</scope>
    <source>
        <strain evidence="6 7">NM80_B27</strain>
    </source>
</reference>
<feature type="modified residue" description="4-aspartylphosphate" evidence="2">
    <location>
        <position position="60"/>
    </location>
</feature>
<dbReference type="SMART" id="SM00862">
    <property type="entry name" value="Trans_reg_C"/>
    <property type="match status" value="1"/>
</dbReference>
<dbReference type="SMART" id="SM00448">
    <property type="entry name" value="REC"/>
    <property type="match status" value="1"/>
</dbReference>
<dbReference type="AlphaFoldDB" id="A0A4S4G235"/>
<dbReference type="InterPro" id="IPR036388">
    <property type="entry name" value="WH-like_DNA-bd_sf"/>
</dbReference>
<dbReference type="InterPro" id="IPR011006">
    <property type="entry name" value="CheY-like_superfamily"/>
</dbReference>
<feature type="domain" description="OmpR/PhoB-type" evidence="5">
    <location>
        <begin position="132"/>
        <end position="231"/>
    </location>
</feature>
<dbReference type="CDD" id="cd00383">
    <property type="entry name" value="trans_reg_C"/>
    <property type="match status" value="1"/>
</dbReference>
<dbReference type="RefSeq" id="WP_136433693.1">
    <property type="nucleotide sequence ID" value="NZ_JAAWMV010000003.1"/>
</dbReference>
<name>A0A4S4G235_9ACTN</name>
<dbReference type="Gene3D" id="6.10.250.690">
    <property type="match status" value="1"/>
</dbReference>
<accession>A0A4S4G235</accession>
<evidence type="ECO:0000256" key="1">
    <source>
        <dbReference type="ARBA" id="ARBA00023125"/>
    </source>
</evidence>
<protein>
    <submittedName>
        <fullName evidence="6">Response regulator transcription factor</fullName>
    </submittedName>
</protein>
<feature type="DNA-binding region" description="OmpR/PhoB-type" evidence="3">
    <location>
        <begin position="132"/>
        <end position="231"/>
    </location>
</feature>
<organism evidence="6 7">
    <name type="scientific">Adlercreutzia caecimuris</name>
    <dbReference type="NCBI Taxonomy" id="671266"/>
    <lineage>
        <taxon>Bacteria</taxon>
        <taxon>Bacillati</taxon>
        <taxon>Actinomycetota</taxon>
        <taxon>Coriobacteriia</taxon>
        <taxon>Eggerthellales</taxon>
        <taxon>Eggerthellaceae</taxon>
        <taxon>Adlercreutzia</taxon>
    </lineage>
</organism>
<gene>
    <name evidence="6" type="ORF">E5986_04310</name>
</gene>
<dbReference type="GO" id="GO:0000156">
    <property type="term" value="F:phosphorelay response regulator activity"/>
    <property type="evidence" value="ECO:0007669"/>
    <property type="project" value="TreeGrafter"/>
</dbReference>
<evidence type="ECO:0000313" key="6">
    <source>
        <dbReference type="EMBL" id="THG37600.1"/>
    </source>
</evidence>
<evidence type="ECO:0000313" key="7">
    <source>
        <dbReference type="Proteomes" id="UP000308978"/>
    </source>
</evidence>
<dbReference type="GO" id="GO:0000976">
    <property type="term" value="F:transcription cis-regulatory region binding"/>
    <property type="evidence" value="ECO:0007669"/>
    <property type="project" value="TreeGrafter"/>
</dbReference>
<dbReference type="PANTHER" id="PTHR48111:SF52">
    <property type="entry name" value="TRANSCRIPTIONAL REGULATORY PROTEIN YVRH"/>
    <property type="match status" value="1"/>
</dbReference>
<comment type="caution">
    <text evidence="6">The sequence shown here is derived from an EMBL/GenBank/DDBJ whole genome shotgun (WGS) entry which is preliminary data.</text>
</comment>
<evidence type="ECO:0000259" key="4">
    <source>
        <dbReference type="PROSITE" id="PS50110"/>
    </source>
</evidence>
<feature type="domain" description="Response regulatory" evidence="4">
    <location>
        <begin position="10"/>
        <end position="124"/>
    </location>
</feature>
<dbReference type="Proteomes" id="UP000308978">
    <property type="component" value="Unassembled WGS sequence"/>
</dbReference>
<dbReference type="CDD" id="cd17574">
    <property type="entry name" value="REC_OmpR"/>
    <property type="match status" value="1"/>
</dbReference>
<dbReference type="Pfam" id="PF00072">
    <property type="entry name" value="Response_reg"/>
    <property type="match status" value="1"/>
</dbReference>
<dbReference type="GO" id="GO:0006355">
    <property type="term" value="P:regulation of DNA-templated transcription"/>
    <property type="evidence" value="ECO:0007669"/>
    <property type="project" value="InterPro"/>
</dbReference>